<dbReference type="PIRSF" id="PIRSF001237">
    <property type="entry name" value="DHOdimr"/>
    <property type="match status" value="1"/>
</dbReference>
<comment type="similarity">
    <text evidence="3 9 10">Belongs to the metallo-dependent hydrolases superfamily. DHOase family. Class II DHOase subfamily.</text>
</comment>
<keyword evidence="8 9" id="KW-0665">Pyrimidine biosynthesis</keyword>
<feature type="domain" description="Amidohydrolase-related" evidence="11">
    <location>
        <begin position="12"/>
        <end position="304"/>
    </location>
</feature>
<dbReference type="PROSITE" id="PS00483">
    <property type="entry name" value="DIHYDROOROTASE_2"/>
    <property type="match status" value="1"/>
</dbReference>
<evidence type="ECO:0000256" key="8">
    <source>
        <dbReference type="ARBA" id="ARBA00022975"/>
    </source>
</evidence>
<dbReference type="CDD" id="cd01294">
    <property type="entry name" value="DHOase"/>
    <property type="match status" value="1"/>
</dbReference>
<feature type="binding site" evidence="9">
    <location>
        <position position="42"/>
    </location>
    <ligand>
        <name>substrate</name>
    </ligand>
</feature>
<feature type="binding site" evidence="9">
    <location>
        <position position="264"/>
    </location>
    <ligand>
        <name>substrate</name>
    </ligand>
</feature>
<evidence type="ECO:0000256" key="6">
    <source>
        <dbReference type="ARBA" id="ARBA00022801"/>
    </source>
</evidence>
<evidence type="ECO:0000256" key="9">
    <source>
        <dbReference type="HAMAP-Rule" id="MF_00219"/>
    </source>
</evidence>
<dbReference type="Proteomes" id="UP000051298">
    <property type="component" value="Unassembled WGS sequence"/>
</dbReference>
<reference evidence="12 13" key="1">
    <citation type="submission" date="2015-09" db="EMBL/GenBank/DDBJ databases">
        <authorList>
            <consortium name="Swine Surveillance"/>
        </authorList>
    </citation>
    <scope>NUCLEOTIDE SEQUENCE [LARGE SCALE GENOMIC DNA]</scope>
    <source>
        <strain evidence="12 13">CECT 5294</strain>
    </source>
</reference>
<dbReference type="PANTHER" id="PTHR43137:SF1">
    <property type="entry name" value="DIHYDROOROTASE"/>
    <property type="match status" value="1"/>
</dbReference>
<evidence type="ECO:0000256" key="3">
    <source>
        <dbReference type="ARBA" id="ARBA00005631"/>
    </source>
</evidence>
<comment type="pathway">
    <text evidence="2 9 10">Pyrimidine metabolism; UMP biosynthesis via de novo pathway; (S)-dihydroorotate from bicarbonate: step 3/3.</text>
</comment>
<dbReference type="GO" id="GO:0006207">
    <property type="term" value="P:'de novo' pyrimidine nucleobase biosynthetic process"/>
    <property type="evidence" value="ECO:0007669"/>
    <property type="project" value="TreeGrafter"/>
</dbReference>
<evidence type="ECO:0000256" key="5">
    <source>
        <dbReference type="ARBA" id="ARBA00022723"/>
    </source>
</evidence>
<gene>
    <name evidence="12" type="primary">pyrC_1</name>
    <name evidence="9" type="synonym">pyrC</name>
    <name evidence="12" type="ORF">THS5294_00845</name>
</gene>
<feature type="binding site" evidence="9">
    <location>
        <position position="16"/>
    </location>
    <ligand>
        <name>Zn(2+)</name>
        <dbReference type="ChEBI" id="CHEBI:29105"/>
        <label>1</label>
    </ligand>
</feature>
<dbReference type="InterPro" id="IPR004721">
    <property type="entry name" value="DHOdimr"/>
</dbReference>
<feature type="binding site" evidence="9">
    <location>
        <position position="248"/>
    </location>
    <ligand>
        <name>Zn(2+)</name>
        <dbReference type="ChEBI" id="CHEBI:29105"/>
        <label>1</label>
    </ligand>
</feature>
<dbReference type="GO" id="GO:0005829">
    <property type="term" value="C:cytosol"/>
    <property type="evidence" value="ECO:0007669"/>
    <property type="project" value="TreeGrafter"/>
</dbReference>
<dbReference type="eggNOG" id="COG0418">
    <property type="taxonomic scope" value="Bacteria"/>
</dbReference>
<comment type="subunit">
    <text evidence="9">Homodimer.</text>
</comment>
<dbReference type="HAMAP" id="MF_00219">
    <property type="entry name" value="PyrC_classII"/>
    <property type="match status" value="1"/>
</dbReference>
<evidence type="ECO:0000256" key="2">
    <source>
        <dbReference type="ARBA" id="ARBA00004880"/>
    </source>
</evidence>
<feature type="binding site" description="via carbamate group" evidence="9">
    <location>
        <position position="100"/>
    </location>
    <ligand>
        <name>Zn(2+)</name>
        <dbReference type="ChEBI" id="CHEBI:29105"/>
        <label>1</label>
    </ligand>
</feature>
<dbReference type="GO" id="GO:0004151">
    <property type="term" value="F:dihydroorotase activity"/>
    <property type="evidence" value="ECO:0007669"/>
    <property type="project" value="UniProtKB-UniRule"/>
</dbReference>
<dbReference type="Gene3D" id="3.20.20.140">
    <property type="entry name" value="Metal-dependent hydrolases"/>
    <property type="match status" value="1"/>
</dbReference>
<evidence type="ECO:0000256" key="4">
    <source>
        <dbReference type="ARBA" id="ARBA00012860"/>
    </source>
</evidence>
<dbReference type="PANTHER" id="PTHR43137">
    <property type="entry name" value="DIHYDROOROTASE"/>
    <property type="match status" value="1"/>
</dbReference>
<feature type="binding site" evidence="9">
    <location>
        <position position="137"/>
    </location>
    <ligand>
        <name>substrate</name>
    </ligand>
</feature>
<dbReference type="SUPFAM" id="SSF51556">
    <property type="entry name" value="Metallo-dependent hydrolases"/>
    <property type="match status" value="1"/>
</dbReference>
<feature type="binding site" evidence="9">
    <location>
        <position position="137"/>
    </location>
    <ligand>
        <name>Zn(2+)</name>
        <dbReference type="ChEBI" id="CHEBI:29105"/>
        <label>2</label>
    </ligand>
</feature>
<keyword evidence="5 9" id="KW-0479">Metal-binding</keyword>
<feature type="modified residue" description="N6-carboxylysine" evidence="9">
    <location>
        <position position="100"/>
    </location>
</feature>
<dbReference type="NCBIfam" id="TIGR00856">
    <property type="entry name" value="pyrC_dimer"/>
    <property type="match status" value="1"/>
</dbReference>
<feature type="binding site" evidence="9">
    <location>
        <position position="175"/>
    </location>
    <ligand>
        <name>Zn(2+)</name>
        <dbReference type="ChEBI" id="CHEBI:29105"/>
        <label>2</label>
    </ligand>
</feature>
<dbReference type="UniPathway" id="UPA00070">
    <property type="reaction ID" value="UER00117"/>
</dbReference>
<feature type="binding site" evidence="9">
    <location>
        <begin position="16"/>
        <end position="18"/>
    </location>
    <ligand>
        <name>substrate</name>
    </ligand>
</feature>
<proteinExistence type="inferred from homology"/>
<evidence type="ECO:0000313" key="13">
    <source>
        <dbReference type="Proteomes" id="UP000051298"/>
    </source>
</evidence>
<dbReference type="AlphaFoldDB" id="A0A0P1EWW7"/>
<dbReference type="InterPro" id="IPR032466">
    <property type="entry name" value="Metal_Hydrolase"/>
</dbReference>
<comment type="catalytic activity">
    <reaction evidence="9 10">
        <text>(S)-dihydroorotate + H2O = N-carbamoyl-L-aspartate + H(+)</text>
        <dbReference type="Rhea" id="RHEA:24296"/>
        <dbReference type="ChEBI" id="CHEBI:15377"/>
        <dbReference type="ChEBI" id="CHEBI:15378"/>
        <dbReference type="ChEBI" id="CHEBI:30864"/>
        <dbReference type="ChEBI" id="CHEBI:32814"/>
        <dbReference type="EC" id="3.5.2.3"/>
    </reaction>
</comment>
<dbReference type="Pfam" id="PF01979">
    <property type="entry name" value="Amidohydro_1"/>
    <property type="match status" value="1"/>
</dbReference>
<evidence type="ECO:0000313" key="12">
    <source>
        <dbReference type="EMBL" id="CUH59559.1"/>
    </source>
</evidence>
<feature type="active site" evidence="9">
    <location>
        <position position="248"/>
    </location>
</feature>
<dbReference type="RefSeq" id="WP_058122732.1">
    <property type="nucleotide sequence ID" value="NZ_CYRX01000010.1"/>
</dbReference>
<dbReference type="InterPro" id="IPR002195">
    <property type="entry name" value="Dihydroorotase_CS"/>
</dbReference>
<evidence type="ECO:0000259" key="11">
    <source>
        <dbReference type="Pfam" id="PF01979"/>
    </source>
</evidence>
<feature type="binding site" evidence="9">
    <location>
        <position position="252"/>
    </location>
    <ligand>
        <name>substrate</name>
    </ligand>
</feature>
<feature type="binding site" evidence="9">
    <location>
        <position position="220"/>
    </location>
    <ligand>
        <name>substrate</name>
    </ligand>
</feature>
<comment type="cofactor">
    <cofactor evidence="9 10">
        <name>Zn(2+)</name>
        <dbReference type="ChEBI" id="CHEBI:29105"/>
    </cofactor>
    <text evidence="9 10">Binds 2 Zn(2+) ions per subunit.</text>
</comment>
<dbReference type="InterPro" id="IPR006680">
    <property type="entry name" value="Amidohydro-rel"/>
</dbReference>
<dbReference type="EMBL" id="CYRX01000010">
    <property type="protein sequence ID" value="CUH59559.1"/>
    <property type="molecule type" value="Genomic_DNA"/>
</dbReference>
<name>A0A0P1EWW7_9RHOB</name>
<organism evidence="12 13">
    <name type="scientific">Thalassobacter stenotrophicus</name>
    <dbReference type="NCBI Taxonomy" id="266809"/>
    <lineage>
        <taxon>Bacteria</taxon>
        <taxon>Pseudomonadati</taxon>
        <taxon>Pseudomonadota</taxon>
        <taxon>Alphaproteobacteria</taxon>
        <taxon>Rhodobacterales</taxon>
        <taxon>Roseobacteraceae</taxon>
        <taxon>Thalassobacter</taxon>
    </lineage>
</organism>
<dbReference type="GO" id="GO:0044205">
    <property type="term" value="P:'de novo' UMP biosynthetic process"/>
    <property type="evidence" value="ECO:0007669"/>
    <property type="project" value="UniProtKB-UniRule"/>
</dbReference>
<sequence length="346" mass="37592">MTRTLTIRRPDDWHLHLRDDAMLRAVLPETSRDFARAIIMPNLVPPVVTSSDAVAYRDRIMDALPQGADFKPLMTLYLTEDTDPADVRAAAQSGLITAIKLYPAGATTNSASGVSNFDKVRPVLETMAEIGLPLCFHGEVTDPTVDIFDREAVFLETKLDPIRRATPGLKVTLEHITTKDGIDYVAGASGEIAGTITTHHLMINRNHLLAGGIRPHYYCLPVVKRATHQEALRKAATSGNPRFFLGTDSAPHLDGAKESACGCAGCFTATNTMACLAHVFEEENALDKLEAFTSLNGPAHYGLPVNDATLTLTKGDTPTPYPSHIDTPDGRVTVFDPGHPLMWRVT</sequence>
<evidence type="ECO:0000256" key="1">
    <source>
        <dbReference type="ARBA" id="ARBA00002368"/>
    </source>
</evidence>
<keyword evidence="6 9" id="KW-0378">Hydrolase</keyword>
<protein>
    <recommendedName>
        <fullName evidence="4 9">Dihydroorotase</fullName>
        <shortName evidence="9">DHOase</shortName>
        <ecNumber evidence="4 9">3.5.2.3</ecNumber>
    </recommendedName>
</protein>
<dbReference type="EC" id="3.5.2.3" evidence="4 9"/>
<dbReference type="GO" id="GO:0008270">
    <property type="term" value="F:zinc ion binding"/>
    <property type="evidence" value="ECO:0007669"/>
    <property type="project" value="UniProtKB-UniRule"/>
</dbReference>
<evidence type="ECO:0000256" key="7">
    <source>
        <dbReference type="ARBA" id="ARBA00022833"/>
    </source>
</evidence>
<evidence type="ECO:0000256" key="10">
    <source>
        <dbReference type="RuleBase" id="RU003440"/>
    </source>
</evidence>
<feature type="binding site" description="via carbamate group" evidence="9">
    <location>
        <position position="100"/>
    </location>
    <ligand>
        <name>Zn(2+)</name>
        <dbReference type="ChEBI" id="CHEBI:29105"/>
        <label>2</label>
    </ligand>
</feature>
<feature type="binding site" evidence="9">
    <location>
        <position position="14"/>
    </location>
    <ligand>
        <name>Zn(2+)</name>
        <dbReference type="ChEBI" id="CHEBI:29105"/>
        <label>1</label>
    </ligand>
</feature>
<comment type="function">
    <text evidence="1 9">Catalyzes the reversible cyclization of carbamoyl aspartate to dihydroorotate.</text>
</comment>
<dbReference type="STRING" id="266809.PM03_04570"/>
<accession>A0A0P1EWW7</accession>
<keyword evidence="7 9" id="KW-0862">Zinc</keyword>